<dbReference type="EMBL" id="CP031843">
    <property type="protein sequence ID" value="QEE08228.1"/>
    <property type="molecule type" value="Genomic_DNA"/>
</dbReference>
<evidence type="ECO:0000313" key="1">
    <source>
        <dbReference type="EMBL" id="QEE08220.1"/>
    </source>
</evidence>
<reference evidence="1 3" key="1">
    <citation type="journal article" date="2020" name="Int. J. Syst. Evol. Microbiol.">
        <title>Bartonella kosoyi sp. nov. and Bartonella krasnovii sp. nov., two novel species closely related to the zoonotic Bartonella elizabethae, isolated from black rats and wild desert rodent-fleas.</title>
        <authorList>
            <person name="Gutierrez R."/>
            <person name="Shalit T."/>
            <person name="Markus B."/>
            <person name="Yuan C."/>
            <person name="Nachum-Biala Y."/>
            <person name="Elad D."/>
            <person name="Harrus S."/>
        </authorList>
    </citation>
    <scope>NUCLEOTIDE SEQUENCE [LARGE SCALE GENOMIC DNA]</scope>
    <source>
        <strain evidence="1 3">Tel Aviv</strain>
    </source>
</reference>
<sequence>MLGFLIVKKSNIKMKKRFIIIGMITLLGMINLTLTSNLSWSSGAQGSTVQIASSTEYLKIIELLKEKIKVTEEQIDNAKKVYQSIKGSRVTELRIKGDEDFFLHDMPVYAELKDYHNKNVDHYPNIKDIAYSVYLEEQRANFWSFSPNKMRGIINKRLQYSGIVSKAVSLQTFKDAENRFTQIINFLNEIDRTMNLAEVFELQTRIRNMSSMLQNEYAKLQMVRNLRDNEELLIDIQKRKLYGKIINYQLTNMPRVRL</sequence>
<dbReference type="EMBL" id="CP031843">
    <property type="protein sequence ID" value="QEE08220.1"/>
    <property type="molecule type" value="Genomic_DNA"/>
</dbReference>
<evidence type="ECO:0000313" key="3">
    <source>
        <dbReference type="Proteomes" id="UP000321940"/>
    </source>
</evidence>
<dbReference type="KEGG" id="bky:D1093_00810"/>
<evidence type="ECO:0000313" key="2">
    <source>
        <dbReference type="EMBL" id="QEE08228.1"/>
    </source>
</evidence>
<dbReference type="CDD" id="cd14262">
    <property type="entry name" value="VirB5_like"/>
    <property type="match status" value="1"/>
</dbReference>
<gene>
    <name evidence="1" type="ORF">D1093_00810</name>
    <name evidence="2" type="ORF">D1093_00850</name>
</gene>
<proteinExistence type="predicted"/>
<dbReference type="AlphaFoldDB" id="A0A5B9CVY8"/>
<organism evidence="1 3">
    <name type="scientific">Bartonella kosoyi</name>
    <dbReference type="NCBI Taxonomy" id="2133959"/>
    <lineage>
        <taxon>Bacteria</taxon>
        <taxon>Pseudomonadati</taxon>
        <taxon>Pseudomonadota</taxon>
        <taxon>Alphaproteobacteria</taxon>
        <taxon>Hyphomicrobiales</taxon>
        <taxon>Bartonellaceae</taxon>
        <taxon>Bartonella</taxon>
    </lineage>
</organism>
<dbReference type="InterPro" id="IPR023220">
    <property type="entry name" value="T4SS_VirB5-domain"/>
</dbReference>
<protein>
    <submittedName>
        <fullName evidence="1">Putative TrwJ2 protein</fullName>
    </submittedName>
</protein>
<dbReference type="Proteomes" id="UP000321940">
    <property type="component" value="Chromosome"/>
</dbReference>
<dbReference type="Pfam" id="PF07996">
    <property type="entry name" value="T4SS"/>
    <property type="match status" value="1"/>
</dbReference>
<dbReference type="InterPro" id="IPR014158">
    <property type="entry name" value="T4SS_VirB5"/>
</dbReference>
<dbReference type="SUPFAM" id="SSF101082">
    <property type="entry name" value="Typo IV secretion system protein TraC"/>
    <property type="match status" value="1"/>
</dbReference>
<accession>A0A5B9CVY8</accession>
<name>A0A5B9CVY8_9HYPH</name>
<dbReference type="RefSeq" id="WP_120099996.1">
    <property type="nucleotide sequence ID" value="NZ_CP031843.2"/>
</dbReference>
<keyword evidence="3" id="KW-1185">Reference proteome</keyword>
<dbReference type="Gene3D" id="1.20.58.430">
    <property type="entry name" value="Type IV secretion system, VirB5-domain"/>
    <property type="match status" value="1"/>
</dbReference>
<dbReference type="KEGG" id="bky:D1093_00850"/>